<evidence type="ECO:0000259" key="1">
    <source>
        <dbReference type="PROSITE" id="PS50967"/>
    </source>
</evidence>
<dbReference type="PROSITE" id="PS50967">
    <property type="entry name" value="HRDC"/>
    <property type="match status" value="1"/>
</dbReference>
<dbReference type="InterPro" id="IPR010997">
    <property type="entry name" value="HRDC-like_sf"/>
</dbReference>
<dbReference type="InterPro" id="IPR002121">
    <property type="entry name" value="HRDC_dom"/>
</dbReference>
<dbReference type="Gene3D" id="3.30.420.10">
    <property type="entry name" value="Ribonuclease H-like superfamily/Ribonuclease H"/>
    <property type="match status" value="1"/>
</dbReference>
<dbReference type="RefSeq" id="WP_173285380.1">
    <property type="nucleotide sequence ID" value="NZ_CP054020.1"/>
</dbReference>
<dbReference type="Proteomes" id="UP000504724">
    <property type="component" value="Chromosome"/>
</dbReference>
<feature type="domain" description="HRDC" evidence="1">
    <location>
        <begin position="233"/>
        <end position="313"/>
    </location>
</feature>
<dbReference type="PANTHER" id="PTHR47649">
    <property type="entry name" value="RIBONUCLEASE D"/>
    <property type="match status" value="1"/>
</dbReference>
<dbReference type="CDD" id="cd06142">
    <property type="entry name" value="RNaseD_exo"/>
    <property type="match status" value="1"/>
</dbReference>
<keyword evidence="3" id="KW-1185">Reference proteome</keyword>
<dbReference type="AlphaFoldDB" id="A0A7D4T0X2"/>
<dbReference type="GO" id="GO:0003676">
    <property type="term" value="F:nucleic acid binding"/>
    <property type="evidence" value="ECO:0007669"/>
    <property type="project" value="InterPro"/>
</dbReference>
<sequence length="403" mass="46546">MTHQDRKSRAYRYIDSHQQLAELCSRLSDQSDLTWLAIDTEFVRVDTYYPQLSLVQIATQERDFYLIDPLAIETSYQDASANEASALRPLVDLLQNERICKVFHSARQDIEVLYQLESRMPQNLFDTQIAAIFLGHGDLAGFARVIEAELNIKLPKSQTRTNWHARPLSEEQIEYALDDVDYLASLYQKCLQTLGDDELHAVTEDCQQLLQPQLYDLEPEKAWLKLKGLKRFNPKQLAIVQILAQWREEYAVEHNQPKKWTLSDEVLLQIAKRPPKTVQALYKVPNIKTSSVREFGETWIALIDRVFEQNPESYPTLPKAGKHPSAQEEILLALTQSVCQQISLQYKVQLSNLSSKEELLTLIRHPHQSPWSGWRHLLIGIPLQKLLEGRASLKLEGQEIRIQ</sequence>
<protein>
    <submittedName>
        <fullName evidence="2">Ribonuclease D</fullName>
    </submittedName>
</protein>
<dbReference type="Pfam" id="PF00570">
    <property type="entry name" value="HRDC"/>
    <property type="match status" value="1"/>
</dbReference>
<dbReference type="KEGG" id="txa:HQN79_07825"/>
<dbReference type="GO" id="GO:0006139">
    <property type="term" value="P:nucleobase-containing compound metabolic process"/>
    <property type="evidence" value="ECO:0007669"/>
    <property type="project" value="InterPro"/>
</dbReference>
<reference evidence="2 3" key="1">
    <citation type="submission" date="2020-05" db="EMBL/GenBank/DDBJ databases">
        <title>Thiomicrorhabdus sediminis sp.nov. and Thiomicrorhabdus xiamenensis sp.nov., novel sulfur-oxidizing bacteria isolated from coastal sediment.</title>
        <authorList>
            <person name="Liu X."/>
        </authorList>
    </citation>
    <scope>NUCLEOTIDE SEQUENCE [LARGE SCALE GENOMIC DNA]</scope>
    <source>
        <strain evidence="2 3">G2</strain>
    </source>
</reference>
<accession>A0A7D4T0X2</accession>
<dbReference type="EMBL" id="CP054020">
    <property type="protein sequence ID" value="QKI89482.1"/>
    <property type="molecule type" value="Genomic_DNA"/>
</dbReference>
<organism evidence="2 3">
    <name type="scientific">Thiomicrorhabdus xiamenensis</name>
    <dbReference type="NCBI Taxonomy" id="2739063"/>
    <lineage>
        <taxon>Bacteria</taxon>
        <taxon>Pseudomonadati</taxon>
        <taxon>Pseudomonadota</taxon>
        <taxon>Gammaproteobacteria</taxon>
        <taxon>Thiotrichales</taxon>
        <taxon>Piscirickettsiaceae</taxon>
        <taxon>Thiomicrorhabdus</taxon>
    </lineage>
</organism>
<dbReference type="GO" id="GO:0000166">
    <property type="term" value="F:nucleotide binding"/>
    <property type="evidence" value="ECO:0007669"/>
    <property type="project" value="InterPro"/>
</dbReference>
<name>A0A7D4T0X2_9GAMM</name>
<dbReference type="InterPro" id="IPR012337">
    <property type="entry name" value="RNaseH-like_sf"/>
</dbReference>
<dbReference type="InterPro" id="IPR002562">
    <property type="entry name" value="3'-5'_exonuclease_dom"/>
</dbReference>
<evidence type="ECO:0000313" key="3">
    <source>
        <dbReference type="Proteomes" id="UP000504724"/>
    </source>
</evidence>
<dbReference type="InterPro" id="IPR051086">
    <property type="entry name" value="RNase_D-like"/>
</dbReference>
<gene>
    <name evidence="2" type="ORF">HQN79_07825</name>
</gene>
<dbReference type="PANTHER" id="PTHR47649:SF1">
    <property type="entry name" value="RIBONUCLEASE D"/>
    <property type="match status" value="1"/>
</dbReference>
<dbReference type="GO" id="GO:0008408">
    <property type="term" value="F:3'-5' exonuclease activity"/>
    <property type="evidence" value="ECO:0007669"/>
    <property type="project" value="InterPro"/>
</dbReference>
<dbReference type="InterPro" id="IPR044876">
    <property type="entry name" value="HRDC_dom_sf"/>
</dbReference>
<proteinExistence type="predicted"/>
<evidence type="ECO:0000313" key="2">
    <source>
        <dbReference type="EMBL" id="QKI89482.1"/>
    </source>
</evidence>
<dbReference type="SMART" id="SM00341">
    <property type="entry name" value="HRDC"/>
    <property type="match status" value="1"/>
</dbReference>
<dbReference type="Pfam" id="PF01612">
    <property type="entry name" value="DNA_pol_A_exo1"/>
    <property type="match status" value="1"/>
</dbReference>
<dbReference type="InterPro" id="IPR036397">
    <property type="entry name" value="RNaseH_sf"/>
</dbReference>
<dbReference type="SUPFAM" id="SSF53098">
    <property type="entry name" value="Ribonuclease H-like"/>
    <property type="match status" value="1"/>
</dbReference>
<dbReference type="SUPFAM" id="SSF47819">
    <property type="entry name" value="HRDC-like"/>
    <property type="match status" value="1"/>
</dbReference>
<dbReference type="Gene3D" id="1.10.150.80">
    <property type="entry name" value="HRDC domain"/>
    <property type="match status" value="1"/>
</dbReference>
<dbReference type="SMART" id="SM00474">
    <property type="entry name" value="35EXOc"/>
    <property type="match status" value="1"/>
</dbReference>